<dbReference type="Pfam" id="PF13560">
    <property type="entry name" value="HTH_31"/>
    <property type="match status" value="1"/>
</dbReference>
<dbReference type="InterPro" id="IPR010982">
    <property type="entry name" value="Lambda_DNA-bd_dom_sf"/>
</dbReference>
<dbReference type="CDD" id="cd00093">
    <property type="entry name" value="HTH_XRE"/>
    <property type="match status" value="1"/>
</dbReference>
<gene>
    <name evidence="2" type="ORF">SCLAV_2191</name>
</gene>
<dbReference type="eggNOG" id="COG1396">
    <property type="taxonomic scope" value="Bacteria"/>
</dbReference>
<evidence type="ECO:0000313" key="2">
    <source>
        <dbReference type="EMBL" id="EFG07264.1"/>
    </source>
</evidence>
<dbReference type="InterPro" id="IPR001387">
    <property type="entry name" value="Cro/C1-type_HTH"/>
</dbReference>
<evidence type="ECO:0000313" key="3">
    <source>
        <dbReference type="Proteomes" id="UP000002357"/>
    </source>
</evidence>
<feature type="domain" description="HTH cro/C1-type" evidence="1">
    <location>
        <begin position="1"/>
        <end position="46"/>
    </location>
</feature>
<reference evidence="2 3" key="1">
    <citation type="journal article" date="2010" name="Genome Biol. Evol.">
        <title>The sequence of a 1.8-mb bacterial linear plasmid reveals a rich evolutionary reservoir of secondary metabolic pathways.</title>
        <authorList>
            <person name="Medema M.H."/>
            <person name="Trefzer A."/>
            <person name="Kovalchuk A."/>
            <person name="van den Berg M."/>
            <person name="Mueller U."/>
            <person name="Heijne W."/>
            <person name="Wu L."/>
            <person name="Alam M.T."/>
            <person name="Ronning C.M."/>
            <person name="Nierman W.C."/>
            <person name="Bovenberg R.A.L."/>
            <person name="Breitling R."/>
            <person name="Takano E."/>
        </authorList>
    </citation>
    <scope>NUCLEOTIDE SEQUENCE [LARGE SCALE GENOMIC DNA]</scope>
    <source>
        <strain evidence="3">ATCC 27064 / DSM 738 / JCM 4710 / NBRC 13307 / NCIMB 12785 / NRRL 3585 / VKM Ac-602</strain>
    </source>
</reference>
<dbReference type="AlphaFoldDB" id="E2Q6E0"/>
<dbReference type="Gene3D" id="1.10.260.40">
    <property type="entry name" value="lambda repressor-like DNA-binding domains"/>
    <property type="match status" value="1"/>
</dbReference>
<dbReference type="Pfam" id="PF19054">
    <property type="entry name" value="DUF5753"/>
    <property type="match status" value="1"/>
</dbReference>
<dbReference type="PROSITE" id="PS50943">
    <property type="entry name" value="HTH_CROC1"/>
    <property type="match status" value="1"/>
</dbReference>
<name>E2Q6E0_STRCL</name>
<proteinExistence type="predicted"/>
<dbReference type="GO" id="GO:0003677">
    <property type="term" value="F:DNA binding"/>
    <property type="evidence" value="ECO:0007669"/>
    <property type="project" value="InterPro"/>
</dbReference>
<sequence>MTQSALADDCQVERTYVSRVESGTRFPSERYVEACDRIFGTSGVYTRLRRRLLDMGHPGWFRKYVALEREVVEIHGYANSFMMGLLQTPEYAYAVFRAAHPRETDARIKTRVAARMRRHEVLERTDPPLLWFIIHEGALRTVVGSSEVMVGQLERLAQMAESPNVVVQVLPFSAGAPAAGSPFMLLTQGNQEGRILYSDTIGHGYMNDSPAVVSSWGSTFDRLRMAAESETRSLGLIHSIMKEHAR</sequence>
<keyword evidence="3" id="KW-1185">Reference proteome</keyword>
<dbReference type="EMBL" id="CM000913">
    <property type="protein sequence ID" value="EFG07264.1"/>
    <property type="molecule type" value="Genomic_DNA"/>
</dbReference>
<dbReference type="Proteomes" id="UP000002357">
    <property type="component" value="Chromosome"/>
</dbReference>
<accession>E2Q6E0</accession>
<protein>
    <submittedName>
        <fullName evidence="2">Helix-turn-helix domain-containing protein</fullName>
    </submittedName>
</protein>
<dbReference type="InterPro" id="IPR043917">
    <property type="entry name" value="DUF5753"/>
</dbReference>
<evidence type="ECO:0000259" key="1">
    <source>
        <dbReference type="PROSITE" id="PS50943"/>
    </source>
</evidence>
<organism evidence="2 3">
    <name type="scientific">Streptomyces clavuligerus</name>
    <dbReference type="NCBI Taxonomy" id="1901"/>
    <lineage>
        <taxon>Bacteria</taxon>
        <taxon>Bacillati</taxon>
        <taxon>Actinomycetota</taxon>
        <taxon>Actinomycetes</taxon>
        <taxon>Kitasatosporales</taxon>
        <taxon>Streptomycetaceae</taxon>
        <taxon>Streptomyces</taxon>
    </lineage>
</organism>
<dbReference type="STRING" id="1901.BB341_17395"/>
<dbReference type="SUPFAM" id="SSF47413">
    <property type="entry name" value="lambda repressor-like DNA-binding domains"/>
    <property type="match status" value="1"/>
</dbReference>